<proteinExistence type="predicted"/>
<protein>
    <recommendedName>
        <fullName evidence="1">Alpha/beta hydrolase fold-3 domain-containing protein</fullName>
    </recommendedName>
</protein>
<dbReference type="InterPro" id="IPR029058">
    <property type="entry name" value="AB_hydrolase_fold"/>
</dbReference>
<dbReference type="Proteomes" id="UP000886520">
    <property type="component" value="Chromosome 24"/>
</dbReference>
<dbReference type="AlphaFoldDB" id="A0A9D4U566"/>
<comment type="caution">
    <text evidence="2">The sequence shown here is derived from an EMBL/GenBank/DDBJ whole genome shotgun (WGS) entry which is preliminary data.</text>
</comment>
<dbReference type="GO" id="GO:0016787">
    <property type="term" value="F:hydrolase activity"/>
    <property type="evidence" value="ECO:0007669"/>
    <property type="project" value="InterPro"/>
</dbReference>
<evidence type="ECO:0000313" key="2">
    <source>
        <dbReference type="EMBL" id="KAI5060659.1"/>
    </source>
</evidence>
<keyword evidence="3" id="KW-1185">Reference proteome</keyword>
<evidence type="ECO:0000259" key="1">
    <source>
        <dbReference type="Pfam" id="PF07859"/>
    </source>
</evidence>
<dbReference type="PANTHER" id="PTHR23024">
    <property type="entry name" value="ARYLACETAMIDE DEACETYLASE"/>
    <property type="match status" value="1"/>
</dbReference>
<dbReference type="PANTHER" id="PTHR23024:SF635">
    <property type="entry name" value="OS07G0162700 PROTEIN"/>
    <property type="match status" value="1"/>
</dbReference>
<dbReference type="EMBL" id="JABFUD020000024">
    <property type="protein sequence ID" value="KAI5060659.1"/>
    <property type="molecule type" value="Genomic_DNA"/>
</dbReference>
<name>A0A9D4U566_ADICA</name>
<organism evidence="2 3">
    <name type="scientific">Adiantum capillus-veneris</name>
    <name type="common">Maidenhair fern</name>
    <dbReference type="NCBI Taxonomy" id="13818"/>
    <lineage>
        <taxon>Eukaryota</taxon>
        <taxon>Viridiplantae</taxon>
        <taxon>Streptophyta</taxon>
        <taxon>Embryophyta</taxon>
        <taxon>Tracheophyta</taxon>
        <taxon>Polypodiopsida</taxon>
        <taxon>Polypodiidae</taxon>
        <taxon>Polypodiales</taxon>
        <taxon>Pteridineae</taxon>
        <taxon>Pteridaceae</taxon>
        <taxon>Vittarioideae</taxon>
        <taxon>Adiantum</taxon>
    </lineage>
</organism>
<feature type="domain" description="Alpha/beta hydrolase fold-3" evidence="1">
    <location>
        <begin position="48"/>
        <end position="266"/>
    </location>
</feature>
<sequence length="292" mass="32061">MGVPLVEACAEFVDGVASRDVQLRDSVWVRIFLPQAQQGAPNTPKPVVLYAHGGAYTVGQPNWLPFHAFCSTLSKLSHSIWVSLSYRLAPAHRLPPAYDDGSLALHWLRAQAEQQSSCSSDPWLSKELADFSNFFLSGDSAGANIVLKVAMDAASSNLAPLCIKGLLLIQPGFHSEAKRAMMHDKENEERYDRAVPIGETLDYAPINPLHTTAPRLTPLAAYPHIIVNASETDFRYETTIHFSEAIRGFCPHVQLFVSPGKGHAFHLDHPDCPEAHALHAELAKFMNTCTVS</sequence>
<dbReference type="Gene3D" id="3.40.50.1820">
    <property type="entry name" value="alpha/beta hydrolase"/>
    <property type="match status" value="1"/>
</dbReference>
<dbReference type="OrthoDB" id="408631at2759"/>
<accession>A0A9D4U566</accession>
<dbReference type="InterPro" id="IPR013094">
    <property type="entry name" value="AB_hydrolase_3"/>
</dbReference>
<reference evidence="2" key="1">
    <citation type="submission" date="2021-01" db="EMBL/GenBank/DDBJ databases">
        <title>Adiantum capillus-veneris genome.</title>
        <authorList>
            <person name="Fang Y."/>
            <person name="Liao Q."/>
        </authorList>
    </citation>
    <scope>NUCLEOTIDE SEQUENCE</scope>
    <source>
        <strain evidence="2">H3</strain>
        <tissue evidence="2">Leaf</tissue>
    </source>
</reference>
<dbReference type="SUPFAM" id="SSF53474">
    <property type="entry name" value="alpha/beta-Hydrolases"/>
    <property type="match status" value="1"/>
</dbReference>
<dbReference type="Pfam" id="PF07859">
    <property type="entry name" value="Abhydrolase_3"/>
    <property type="match status" value="1"/>
</dbReference>
<dbReference type="InterPro" id="IPR050466">
    <property type="entry name" value="Carboxylest/Gibb_receptor"/>
</dbReference>
<gene>
    <name evidence="2" type="ORF">GOP47_0025079</name>
</gene>
<evidence type="ECO:0000313" key="3">
    <source>
        <dbReference type="Proteomes" id="UP000886520"/>
    </source>
</evidence>